<dbReference type="EMBL" id="CAJVPU010039614">
    <property type="protein sequence ID" value="CAG8737442.1"/>
    <property type="molecule type" value="Genomic_DNA"/>
</dbReference>
<evidence type="ECO:0000313" key="1">
    <source>
        <dbReference type="EMBL" id="CAG8737442.1"/>
    </source>
</evidence>
<comment type="caution">
    <text evidence="1">The sequence shown here is derived from an EMBL/GenBank/DDBJ whole genome shotgun (WGS) entry which is preliminary data.</text>
</comment>
<dbReference type="Proteomes" id="UP000789702">
    <property type="component" value="Unassembled WGS sequence"/>
</dbReference>
<keyword evidence="2" id="KW-1185">Reference proteome</keyword>
<accession>A0ACA9Q4S2</accession>
<proteinExistence type="predicted"/>
<organism evidence="1 2">
    <name type="scientific">Dentiscutata heterogama</name>
    <dbReference type="NCBI Taxonomy" id="1316150"/>
    <lineage>
        <taxon>Eukaryota</taxon>
        <taxon>Fungi</taxon>
        <taxon>Fungi incertae sedis</taxon>
        <taxon>Mucoromycota</taxon>
        <taxon>Glomeromycotina</taxon>
        <taxon>Glomeromycetes</taxon>
        <taxon>Diversisporales</taxon>
        <taxon>Gigasporaceae</taxon>
        <taxon>Dentiscutata</taxon>
    </lineage>
</organism>
<sequence>MSHTLSNGFVEPVLKTLHVPIHDLTYGRELIPISPAERILRSEPYVHSEFKLPFPYYGDTDRFIYYQTWSLPTASVVRDVDIFFIHGINDYGGRFSESCIPILEQGFRIIAPDLPGFGRSGGLHAYFSDVQELVDTVHLVITHVKEQNSLINKSTKTILFGESLGGMIVLTYAIKHPENFDAFNVLCPLIYVSPESRPYKIAEMIGKVLTKTPLGRLPLLAAHRGKCSSNPLIEEEFMNDPMTYNGNLRCSTGLALQNNIEWLGANLKEVKKPFLVQHGLNDRVTDCKGSKDLYEQASTPTNEKSILEYEGCEHMMLRDPVAGEKVFKDCVDWFISMDAKFKS</sequence>
<name>A0ACA9Q4S2_9GLOM</name>
<protein>
    <submittedName>
        <fullName evidence="1">3976_t:CDS:1</fullName>
    </submittedName>
</protein>
<gene>
    <name evidence="1" type="ORF">DHETER_LOCUS13831</name>
</gene>
<reference evidence="1" key="1">
    <citation type="submission" date="2021-06" db="EMBL/GenBank/DDBJ databases">
        <authorList>
            <person name="Kallberg Y."/>
            <person name="Tangrot J."/>
            <person name="Rosling A."/>
        </authorList>
    </citation>
    <scope>NUCLEOTIDE SEQUENCE</scope>
    <source>
        <strain evidence="1">IL203A</strain>
    </source>
</reference>
<evidence type="ECO:0000313" key="2">
    <source>
        <dbReference type="Proteomes" id="UP000789702"/>
    </source>
</evidence>